<comment type="caution">
    <text evidence="2">The sequence shown here is derived from an EMBL/GenBank/DDBJ whole genome shotgun (WGS) entry which is preliminary data.</text>
</comment>
<keyword evidence="1" id="KW-0812">Transmembrane</keyword>
<feature type="transmembrane region" description="Helical" evidence="1">
    <location>
        <begin position="155"/>
        <end position="172"/>
    </location>
</feature>
<dbReference type="EMBL" id="JASCQP010000027">
    <property type="protein sequence ID" value="MDI5891806.1"/>
    <property type="molecule type" value="Genomic_DNA"/>
</dbReference>
<keyword evidence="3" id="KW-1185">Reference proteome</keyword>
<keyword evidence="1" id="KW-0472">Membrane</keyword>
<sequence>MKSHWFTLSIAIFTILVTLAALYQQLTSVRLAEYPLERDMFEFDVRTEKLQQQIEKLVQKSVAELPLEASASVVEVRLKKIDERIEAVSDQTLALRQAINPVKPDDILTIARLTDEVKSLRVDFEQLGTTLSAQQQGFQESILRELKSSNDSTRLVLAVLIPLVLNFLYTLWKDLRSEKKEKAMNDSTTKGVN</sequence>
<evidence type="ECO:0000313" key="2">
    <source>
        <dbReference type="EMBL" id="MDI5891806.1"/>
    </source>
</evidence>
<protein>
    <recommendedName>
        <fullName evidence="4">Chemotaxis methyl-accepting receptor HlyB-like 4HB MCP domain-containing protein</fullName>
    </recommendedName>
</protein>
<evidence type="ECO:0000313" key="3">
    <source>
        <dbReference type="Proteomes" id="UP001225957"/>
    </source>
</evidence>
<evidence type="ECO:0000256" key="1">
    <source>
        <dbReference type="SAM" id="Phobius"/>
    </source>
</evidence>
<keyword evidence="1" id="KW-1133">Transmembrane helix</keyword>
<name>A0ABT6V1J8_9GAMM</name>
<gene>
    <name evidence="2" type="ORF">QLQ83_11915</name>
</gene>
<organism evidence="2 3">
    <name type="scientific">Halomonas rhizosphaerae</name>
    <dbReference type="NCBI Taxonomy" id="3043296"/>
    <lineage>
        <taxon>Bacteria</taxon>
        <taxon>Pseudomonadati</taxon>
        <taxon>Pseudomonadota</taxon>
        <taxon>Gammaproteobacteria</taxon>
        <taxon>Oceanospirillales</taxon>
        <taxon>Halomonadaceae</taxon>
        <taxon>Halomonas</taxon>
    </lineage>
</organism>
<accession>A0ABT6V1J8</accession>
<dbReference type="Proteomes" id="UP001225957">
    <property type="component" value="Unassembled WGS sequence"/>
</dbReference>
<evidence type="ECO:0008006" key="4">
    <source>
        <dbReference type="Google" id="ProtNLM"/>
    </source>
</evidence>
<proteinExistence type="predicted"/>
<dbReference type="RefSeq" id="WP_282735744.1">
    <property type="nucleotide sequence ID" value="NZ_JASCQP010000027.1"/>
</dbReference>
<reference evidence="2 3" key="1">
    <citation type="submission" date="2023-04" db="EMBL/GenBank/DDBJ databases">
        <title>Halomonas strains isolated from rhizosphere soil.</title>
        <authorList>
            <person name="Xu L."/>
            <person name="Sun J.-Q."/>
        </authorList>
    </citation>
    <scope>NUCLEOTIDE SEQUENCE [LARGE SCALE GENOMIC DNA]</scope>
    <source>
        <strain evidence="2 3">LR5S20</strain>
    </source>
</reference>